<reference evidence="1 2" key="1">
    <citation type="submission" date="2019-02" db="EMBL/GenBank/DDBJ databases">
        <title>Deep-cultivation of Planctomycetes and their phenomic and genomic characterization uncovers novel biology.</title>
        <authorList>
            <person name="Wiegand S."/>
            <person name="Jogler M."/>
            <person name="Boedeker C."/>
            <person name="Pinto D."/>
            <person name="Vollmers J."/>
            <person name="Rivas-Marin E."/>
            <person name="Kohn T."/>
            <person name="Peeters S.H."/>
            <person name="Heuer A."/>
            <person name="Rast P."/>
            <person name="Oberbeckmann S."/>
            <person name="Bunk B."/>
            <person name="Jeske O."/>
            <person name="Meyerdierks A."/>
            <person name="Storesund J.E."/>
            <person name="Kallscheuer N."/>
            <person name="Luecker S."/>
            <person name="Lage O.M."/>
            <person name="Pohl T."/>
            <person name="Merkel B.J."/>
            <person name="Hornburger P."/>
            <person name="Mueller R.-W."/>
            <person name="Bruemmer F."/>
            <person name="Labrenz M."/>
            <person name="Spormann A.M."/>
            <person name="Op den Camp H."/>
            <person name="Overmann J."/>
            <person name="Amann R."/>
            <person name="Jetten M.S.M."/>
            <person name="Mascher T."/>
            <person name="Medema M.H."/>
            <person name="Devos D.P."/>
            <person name="Kaster A.-K."/>
            <person name="Ovreas L."/>
            <person name="Rohde M."/>
            <person name="Galperin M.Y."/>
            <person name="Jogler C."/>
        </authorList>
    </citation>
    <scope>NUCLEOTIDE SEQUENCE [LARGE SCALE GENOMIC DNA]</scope>
    <source>
        <strain evidence="1 2">Mal52</strain>
    </source>
</reference>
<accession>A0A517ZQG1</accession>
<keyword evidence="2" id="KW-1185">Reference proteome</keyword>
<name>A0A517ZQG1_9PLAN</name>
<dbReference type="EMBL" id="CP036276">
    <property type="protein sequence ID" value="QDU44732.1"/>
    <property type="molecule type" value="Genomic_DNA"/>
</dbReference>
<evidence type="ECO:0000313" key="2">
    <source>
        <dbReference type="Proteomes" id="UP000319383"/>
    </source>
</evidence>
<protein>
    <submittedName>
        <fullName evidence="1">Uncharacterized protein</fullName>
    </submittedName>
</protein>
<proteinExistence type="predicted"/>
<sequence>MWHDSLFEGRYRRQAGGFVHGHRIASHAVAGVSDEVTADAAAGHHQTVHISRDQCGKRNVICLDPRRSITLHVSRIGTIGEDVVNIDGKIRPTDRIFVAQTGDDIIAAPATTDLKNRRW</sequence>
<gene>
    <name evidence="1" type="ORF">Mal52_32180</name>
</gene>
<dbReference type="KEGG" id="sdyn:Mal52_32180"/>
<dbReference type="AlphaFoldDB" id="A0A517ZQG1"/>
<evidence type="ECO:0000313" key="1">
    <source>
        <dbReference type="EMBL" id="QDU44732.1"/>
    </source>
</evidence>
<dbReference type="Proteomes" id="UP000319383">
    <property type="component" value="Chromosome"/>
</dbReference>
<organism evidence="1 2">
    <name type="scientific">Symmachiella dynata</name>
    <dbReference type="NCBI Taxonomy" id="2527995"/>
    <lineage>
        <taxon>Bacteria</taxon>
        <taxon>Pseudomonadati</taxon>
        <taxon>Planctomycetota</taxon>
        <taxon>Planctomycetia</taxon>
        <taxon>Planctomycetales</taxon>
        <taxon>Planctomycetaceae</taxon>
        <taxon>Symmachiella</taxon>
    </lineage>
</organism>